<reference evidence="8 9" key="1">
    <citation type="submission" date="2023-03" db="EMBL/GenBank/DDBJ databases">
        <title>High-quality genome of Scylla paramamosain provides insights in environmental adaptation.</title>
        <authorList>
            <person name="Zhang L."/>
        </authorList>
    </citation>
    <scope>NUCLEOTIDE SEQUENCE [LARGE SCALE GENOMIC DNA]</scope>
    <source>
        <strain evidence="8">LZ_2023a</strain>
        <tissue evidence="8">Muscle</tissue>
    </source>
</reference>
<comment type="similarity">
    <text evidence="1 6">Belongs to the acylphosphatase family.</text>
</comment>
<evidence type="ECO:0000313" key="9">
    <source>
        <dbReference type="Proteomes" id="UP001487740"/>
    </source>
</evidence>
<evidence type="ECO:0000256" key="1">
    <source>
        <dbReference type="ARBA" id="ARBA00005614"/>
    </source>
</evidence>
<organism evidence="8 9">
    <name type="scientific">Scylla paramamosain</name>
    <name type="common">Mud crab</name>
    <dbReference type="NCBI Taxonomy" id="85552"/>
    <lineage>
        <taxon>Eukaryota</taxon>
        <taxon>Metazoa</taxon>
        <taxon>Ecdysozoa</taxon>
        <taxon>Arthropoda</taxon>
        <taxon>Crustacea</taxon>
        <taxon>Multicrustacea</taxon>
        <taxon>Malacostraca</taxon>
        <taxon>Eumalacostraca</taxon>
        <taxon>Eucarida</taxon>
        <taxon>Decapoda</taxon>
        <taxon>Pleocyemata</taxon>
        <taxon>Brachyura</taxon>
        <taxon>Eubrachyura</taxon>
        <taxon>Portunoidea</taxon>
        <taxon>Portunidae</taxon>
        <taxon>Portuninae</taxon>
        <taxon>Scylla</taxon>
    </lineage>
</organism>
<dbReference type="PROSITE" id="PS00150">
    <property type="entry name" value="ACYLPHOSPHATASE_1"/>
    <property type="match status" value="1"/>
</dbReference>
<evidence type="ECO:0000256" key="5">
    <source>
        <dbReference type="PROSITE-ProRule" id="PRU00520"/>
    </source>
</evidence>
<dbReference type="InterPro" id="IPR001792">
    <property type="entry name" value="Acylphosphatase-like_dom"/>
</dbReference>
<dbReference type="InterPro" id="IPR036046">
    <property type="entry name" value="Acylphosphatase-like_dom_sf"/>
</dbReference>
<dbReference type="SUPFAM" id="SSF54975">
    <property type="entry name" value="Acylphosphatase/BLUF domain-like"/>
    <property type="match status" value="1"/>
</dbReference>
<dbReference type="PANTHER" id="PTHR10029">
    <property type="entry name" value="ACYLPHOSPHATASE"/>
    <property type="match status" value="1"/>
</dbReference>
<dbReference type="Gene3D" id="3.30.70.100">
    <property type="match status" value="1"/>
</dbReference>
<sequence>MIRHYTSNPAVSVRSASITELAMASQRLLAVDFEVFGRVQGVFFRKYTKKKAVELGIRGWCKNTEEKTVTGQLEGPCQQLSHMYASSLQFGATVACSLFIILEKCNFFL</sequence>
<evidence type="ECO:0000256" key="4">
    <source>
        <dbReference type="ARBA" id="ARBA00047645"/>
    </source>
</evidence>
<dbReference type="EMBL" id="JARAKH010000006">
    <property type="protein sequence ID" value="KAK8403599.1"/>
    <property type="molecule type" value="Genomic_DNA"/>
</dbReference>
<evidence type="ECO:0000256" key="3">
    <source>
        <dbReference type="ARBA" id="ARBA00022801"/>
    </source>
</evidence>
<comment type="catalytic activity">
    <reaction evidence="4 5">
        <text>an acyl phosphate + H2O = a carboxylate + phosphate + H(+)</text>
        <dbReference type="Rhea" id="RHEA:14965"/>
        <dbReference type="ChEBI" id="CHEBI:15377"/>
        <dbReference type="ChEBI" id="CHEBI:15378"/>
        <dbReference type="ChEBI" id="CHEBI:29067"/>
        <dbReference type="ChEBI" id="CHEBI:43474"/>
        <dbReference type="ChEBI" id="CHEBI:59918"/>
        <dbReference type="EC" id="3.6.1.7"/>
    </reaction>
</comment>
<feature type="active site" evidence="5">
    <location>
        <position position="45"/>
    </location>
</feature>
<dbReference type="GO" id="GO:0003998">
    <property type="term" value="F:acylphosphatase activity"/>
    <property type="evidence" value="ECO:0007669"/>
    <property type="project" value="UniProtKB-EC"/>
</dbReference>
<evidence type="ECO:0000256" key="6">
    <source>
        <dbReference type="RuleBase" id="RU004168"/>
    </source>
</evidence>
<proteinExistence type="inferred from homology"/>
<gene>
    <name evidence="8" type="ORF">O3P69_000565</name>
</gene>
<dbReference type="InterPro" id="IPR017968">
    <property type="entry name" value="Acylphosphatase_CS"/>
</dbReference>
<accession>A0AAW0UV74</accession>
<evidence type="ECO:0000259" key="7">
    <source>
        <dbReference type="PROSITE" id="PS51160"/>
    </source>
</evidence>
<keyword evidence="3 5" id="KW-0378">Hydrolase</keyword>
<dbReference type="InterPro" id="IPR020456">
    <property type="entry name" value="Acylphosphatase"/>
</dbReference>
<dbReference type="PANTHER" id="PTHR10029:SF3">
    <property type="entry name" value="ACYLPHOSPHATASE-RELATED"/>
    <property type="match status" value="1"/>
</dbReference>
<keyword evidence="9" id="KW-1185">Reference proteome</keyword>
<dbReference type="PRINTS" id="PR00112">
    <property type="entry name" value="ACYLPHPHTASE"/>
</dbReference>
<dbReference type="EC" id="3.6.1.7" evidence="2 5"/>
<name>A0AAW0UV74_SCYPA</name>
<feature type="domain" description="Acylphosphatase-like" evidence="7">
    <location>
        <begin position="30"/>
        <end position="109"/>
    </location>
</feature>
<dbReference type="AlphaFoldDB" id="A0AAW0UV74"/>
<protein>
    <recommendedName>
        <fullName evidence="2 5">acylphosphatase</fullName>
        <ecNumber evidence="2 5">3.6.1.7</ecNumber>
    </recommendedName>
</protein>
<dbReference type="PROSITE" id="PS51160">
    <property type="entry name" value="ACYLPHOSPHATASE_3"/>
    <property type="match status" value="1"/>
</dbReference>
<evidence type="ECO:0000256" key="2">
    <source>
        <dbReference type="ARBA" id="ARBA00012150"/>
    </source>
</evidence>
<evidence type="ECO:0000313" key="8">
    <source>
        <dbReference type="EMBL" id="KAK8403599.1"/>
    </source>
</evidence>
<feature type="active site" evidence="5">
    <location>
        <position position="63"/>
    </location>
</feature>
<dbReference type="Pfam" id="PF00708">
    <property type="entry name" value="Acylphosphatase"/>
    <property type="match status" value="1"/>
</dbReference>
<comment type="caution">
    <text evidence="8">The sequence shown here is derived from an EMBL/GenBank/DDBJ whole genome shotgun (WGS) entry which is preliminary data.</text>
</comment>
<dbReference type="Proteomes" id="UP001487740">
    <property type="component" value="Unassembled WGS sequence"/>
</dbReference>